<accession>A0ABC8AU99</accession>
<name>A0ABC8AU99_9NOCA</name>
<feature type="transmembrane region" description="Helical" evidence="1">
    <location>
        <begin position="47"/>
        <end position="66"/>
    </location>
</feature>
<evidence type="ECO:0000313" key="3">
    <source>
        <dbReference type="Proteomes" id="UP000180166"/>
    </source>
</evidence>
<gene>
    <name evidence="2" type="ORF">NS506_04022</name>
</gene>
<dbReference type="AlphaFoldDB" id="A0ABC8AU99"/>
<keyword evidence="1" id="KW-0472">Membrane</keyword>
<evidence type="ECO:0000313" key="2">
    <source>
        <dbReference type="EMBL" id="APA98070.1"/>
    </source>
</evidence>
<keyword evidence="1" id="KW-1133">Transmembrane helix</keyword>
<organism evidence="2 3">
    <name type="scientific">Nocardia seriolae</name>
    <dbReference type="NCBI Taxonomy" id="37332"/>
    <lineage>
        <taxon>Bacteria</taxon>
        <taxon>Bacillati</taxon>
        <taxon>Actinomycetota</taxon>
        <taxon>Actinomycetes</taxon>
        <taxon>Mycobacteriales</taxon>
        <taxon>Nocardiaceae</taxon>
        <taxon>Nocardia</taxon>
    </lineage>
</organism>
<proteinExistence type="predicted"/>
<dbReference type="GeneID" id="93375491"/>
<feature type="transmembrane region" description="Helical" evidence="1">
    <location>
        <begin position="17"/>
        <end position="41"/>
    </location>
</feature>
<evidence type="ECO:0000256" key="1">
    <source>
        <dbReference type="SAM" id="Phobius"/>
    </source>
</evidence>
<keyword evidence="1" id="KW-0812">Transmembrane</keyword>
<feature type="transmembrane region" description="Helical" evidence="1">
    <location>
        <begin position="78"/>
        <end position="102"/>
    </location>
</feature>
<reference evidence="2 3" key="1">
    <citation type="submission" date="2016-10" db="EMBL/GenBank/DDBJ databases">
        <title>Genome sequence of Nocardia seriolae strain EM150506, isolated from Anguila japonica.</title>
        <authorList>
            <person name="Han H.-J."/>
        </authorList>
    </citation>
    <scope>NUCLEOTIDE SEQUENCE [LARGE SCALE GENOMIC DNA]</scope>
    <source>
        <strain evidence="2 3">EM150506</strain>
    </source>
</reference>
<protein>
    <submittedName>
        <fullName evidence="2">Uncharacterized protein</fullName>
    </submittedName>
</protein>
<dbReference type="RefSeq" id="WP_052086921.1">
    <property type="nucleotide sequence ID" value="NZ_AP017900.1"/>
</dbReference>
<dbReference type="EMBL" id="CP017839">
    <property type="protein sequence ID" value="APA98070.1"/>
    <property type="molecule type" value="Genomic_DNA"/>
</dbReference>
<dbReference type="KEGG" id="nsr:NS506_04022"/>
<dbReference type="Proteomes" id="UP000180166">
    <property type="component" value="Chromosome"/>
</dbReference>
<sequence>MPDNGNAPKSERPPRKVWWWAVLRPLATITVLLLAYFLLPLRQVSDLPALVLLIGGVAVAAAVGTWQVRRILRVKYPLVQAMEALAAIFGCYVIGFATLYYVTAGAAPADFNVSLTRSTFAVMRRPEPRRAGLP</sequence>